<sequence>MNKLIRWFVDSRVAANLLAVFLVAAGFVSARGLTVRLFPDVEPYAINITVPYPGASPEEVEEGIIEPIEEQVQGLDGVRKIDALAAENVGNIIVSLDFGEDTADLANDVRNAVNQITVFPEQAEEPLISEIKSEEVVAQVVLSGNRDPIELKKLADDLRARFLDSPEISRVQIVGVPEYLIEIEVPSARLEALGLSLDDIARRIAARSLELSGGEVEGQQSRYLVRTLGEAEIGEEFGKIVVLTSEENAPVLLEDIAEISDGLDETPLRTFLDDRPAVGLNVFRIGDEQIFNLTDDVKEVLAEADSFLPPGVEATLFVDRSVELNGRVDLLIRNGLIGFVLIFVLLLLFLDVRVAFWVGVGVAISFVGAFIPMAVAGIPISQLSLFGFILAIGIVVDDAIVVGENIYATVEEGEDDPKQAAKRGTIRVASPVFFSVSTTVAAFLPLMFVPSTVGQFIGDIAFVVCAVLVLSLIESFYILPQHLSHLHDRKPGKLSIRRYADPLRNKVAAGLDSFSEKQLRPTIRFAVAKPFATALFAFAALVATFSLFSGRLITTIFFPEIEGNFVTAQLQLAEGTSEVQTTKAVRRILDGAEEAARRVAEDSGTPEEEVVEGVLWALGQSIAGPDVGNYVTSGGAAANYAQIEVEIQDAAERNFTAEAFETAWRDATGAIPGAQRLNFTFNLVAATLPVQIQVLSTDEEAAREVAGKLRAEMEGYQGVFDISDDRFRSTGEVQISLLPEAASFGVDLQTVATAVRASFFGAEAARIQRDREEIEVRVRLPQEERQTIEDIKRRKIILGDVAVPISAVADITVGQAPSTITRIDTRRVFVLSADVDSSLTTGGEVTQRVLAEAWPEIAADYPNVSVQPGGDQEEQARALPALLRNFLLAIFCIYALLALAFRSYTQPLIVLSVIPFGLIGAFIGHAMLGLQISLLSIFGIIGLSGVIINDALLMVDYINENVSRGMEIGKAVVDAAVKRFRPIILTSLTTFFGVTPIVLETSVQAAFLKPTAVSLGFGILFGTVVLMVLVPAMTMLHYRCREGASRAKAKVKGWVKDKAGGAQTA</sequence>
<feature type="transmembrane region" description="Helical" evidence="1">
    <location>
        <begin position="934"/>
        <end position="959"/>
    </location>
</feature>
<proteinExistence type="predicted"/>
<gene>
    <name evidence="2" type="ORF">NOG11_09275</name>
</gene>
<keyword evidence="1" id="KW-1133">Transmembrane helix</keyword>
<dbReference type="Proteomes" id="UP001142610">
    <property type="component" value="Unassembled WGS sequence"/>
</dbReference>
<feature type="transmembrane region" description="Helical" evidence="1">
    <location>
        <begin position="882"/>
        <end position="901"/>
    </location>
</feature>
<feature type="transmembrane region" description="Helical" evidence="1">
    <location>
        <begin position="460"/>
        <end position="479"/>
    </location>
</feature>
<dbReference type="Gene3D" id="3.30.70.1320">
    <property type="entry name" value="Multidrug efflux transporter AcrB pore domain like"/>
    <property type="match status" value="1"/>
</dbReference>
<feature type="transmembrane region" description="Helical" evidence="1">
    <location>
        <begin position="428"/>
        <end position="448"/>
    </location>
</feature>
<feature type="transmembrane region" description="Helical" evidence="1">
    <location>
        <begin position="980"/>
        <end position="999"/>
    </location>
</feature>
<name>A0A9X2LBN4_9PROT</name>
<dbReference type="GO" id="GO:0005886">
    <property type="term" value="C:plasma membrane"/>
    <property type="evidence" value="ECO:0007669"/>
    <property type="project" value="TreeGrafter"/>
</dbReference>
<dbReference type="Gene3D" id="3.30.70.1430">
    <property type="entry name" value="Multidrug efflux transporter AcrB pore domain"/>
    <property type="match status" value="2"/>
</dbReference>
<dbReference type="PRINTS" id="PR00702">
    <property type="entry name" value="ACRIFLAVINRP"/>
</dbReference>
<dbReference type="PANTHER" id="PTHR32063">
    <property type="match status" value="1"/>
</dbReference>
<keyword evidence="1" id="KW-0812">Transmembrane</keyword>
<keyword evidence="3" id="KW-1185">Reference proteome</keyword>
<protein>
    <submittedName>
        <fullName evidence="2">Efflux RND transporter permease subunit</fullName>
    </submittedName>
</protein>
<evidence type="ECO:0000313" key="3">
    <source>
        <dbReference type="Proteomes" id="UP001142610"/>
    </source>
</evidence>
<feature type="transmembrane region" description="Helical" evidence="1">
    <location>
        <begin position="908"/>
        <end position="928"/>
    </location>
</feature>
<reference evidence="2" key="1">
    <citation type="submission" date="2022-07" db="EMBL/GenBank/DDBJ databases">
        <title>Parvularcula maris sp. nov., an algicidal bacterium isolated from seawater.</title>
        <authorList>
            <person name="Li F."/>
        </authorList>
    </citation>
    <scope>NUCLEOTIDE SEQUENCE</scope>
    <source>
        <strain evidence="2">BGMRC 0090</strain>
    </source>
</reference>
<dbReference type="AlphaFoldDB" id="A0A9X2LBN4"/>
<feature type="transmembrane region" description="Helical" evidence="1">
    <location>
        <begin position="356"/>
        <end position="380"/>
    </location>
</feature>
<dbReference type="SUPFAM" id="SSF82866">
    <property type="entry name" value="Multidrug efflux transporter AcrB transmembrane domain"/>
    <property type="match status" value="2"/>
</dbReference>
<dbReference type="Gene3D" id="3.30.70.1440">
    <property type="entry name" value="Multidrug efflux transporter AcrB pore domain"/>
    <property type="match status" value="1"/>
</dbReference>
<dbReference type="InterPro" id="IPR027463">
    <property type="entry name" value="AcrB_DN_DC_subdom"/>
</dbReference>
<dbReference type="Pfam" id="PF00873">
    <property type="entry name" value="ACR_tran"/>
    <property type="match status" value="1"/>
</dbReference>
<dbReference type="SUPFAM" id="SSF82714">
    <property type="entry name" value="Multidrug efflux transporter AcrB TolC docking domain, DN and DC subdomains"/>
    <property type="match status" value="2"/>
</dbReference>
<dbReference type="SUPFAM" id="SSF82693">
    <property type="entry name" value="Multidrug efflux transporter AcrB pore domain, PN1, PN2, PC1 and PC2 subdomains"/>
    <property type="match status" value="2"/>
</dbReference>
<feature type="transmembrane region" description="Helical" evidence="1">
    <location>
        <begin position="527"/>
        <end position="548"/>
    </location>
</feature>
<feature type="transmembrane region" description="Helical" evidence="1">
    <location>
        <begin position="330"/>
        <end position="349"/>
    </location>
</feature>
<dbReference type="GO" id="GO:0042910">
    <property type="term" value="F:xenobiotic transmembrane transporter activity"/>
    <property type="evidence" value="ECO:0007669"/>
    <property type="project" value="TreeGrafter"/>
</dbReference>
<dbReference type="Gene3D" id="3.30.2090.10">
    <property type="entry name" value="Multidrug efflux transporter AcrB TolC docking domain, DN and DC subdomains"/>
    <property type="match status" value="2"/>
</dbReference>
<keyword evidence="1" id="KW-0472">Membrane</keyword>
<evidence type="ECO:0000256" key="1">
    <source>
        <dbReference type="SAM" id="Phobius"/>
    </source>
</evidence>
<dbReference type="InterPro" id="IPR001036">
    <property type="entry name" value="Acrflvin-R"/>
</dbReference>
<organism evidence="2 3">
    <name type="scientific">Parvularcula maris</name>
    <dbReference type="NCBI Taxonomy" id="2965077"/>
    <lineage>
        <taxon>Bacteria</taxon>
        <taxon>Pseudomonadati</taxon>
        <taxon>Pseudomonadota</taxon>
        <taxon>Alphaproteobacteria</taxon>
        <taxon>Parvularculales</taxon>
        <taxon>Parvularculaceae</taxon>
        <taxon>Parvularcula</taxon>
    </lineage>
</organism>
<feature type="transmembrane region" description="Helical" evidence="1">
    <location>
        <begin position="1011"/>
        <end position="1036"/>
    </location>
</feature>
<evidence type="ECO:0000313" key="2">
    <source>
        <dbReference type="EMBL" id="MCQ8185587.1"/>
    </source>
</evidence>
<dbReference type="RefSeq" id="WP_256619477.1">
    <property type="nucleotide sequence ID" value="NZ_JANIBC010000006.1"/>
</dbReference>
<comment type="caution">
    <text evidence="2">The sequence shown here is derived from an EMBL/GenBank/DDBJ whole genome shotgun (WGS) entry which is preliminary data.</text>
</comment>
<dbReference type="Gene3D" id="1.20.1640.10">
    <property type="entry name" value="Multidrug efflux transporter AcrB transmembrane domain"/>
    <property type="match status" value="2"/>
</dbReference>
<dbReference type="EMBL" id="JANIBC010000006">
    <property type="protein sequence ID" value="MCQ8185587.1"/>
    <property type="molecule type" value="Genomic_DNA"/>
</dbReference>
<accession>A0A9X2LBN4</accession>
<feature type="transmembrane region" description="Helical" evidence="1">
    <location>
        <begin position="386"/>
        <end position="407"/>
    </location>
</feature>
<dbReference type="PANTHER" id="PTHR32063:SF33">
    <property type="entry name" value="RND SUPERFAMILY EFFLUX PUMP PERMEASE COMPONENT"/>
    <property type="match status" value="1"/>
</dbReference>